<dbReference type="InterPro" id="IPR027417">
    <property type="entry name" value="P-loop_NTPase"/>
</dbReference>
<feature type="domain" description="ABC transporter" evidence="9">
    <location>
        <begin position="430"/>
        <end position="679"/>
    </location>
</feature>
<evidence type="ECO:0000313" key="11">
    <source>
        <dbReference type="EMBL" id="KAK7253602.1"/>
    </source>
</evidence>
<evidence type="ECO:0000256" key="5">
    <source>
        <dbReference type="ARBA" id="ARBA00022989"/>
    </source>
</evidence>
<reference evidence="11 12" key="1">
    <citation type="submission" date="2024-03" db="EMBL/GenBank/DDBJ databases">
        <title>Aureococcus anophagefferens CCMP1851 and Kratosvirus quantuckense: Draft genome of a second virus-susceptible host strain in the model system.</title>
        <authorList>
            <person name="Chase E."/>
            <person name="Truchon A.R."/>
            <person name="Schepens W."/>
            <person name="Wilhelm S.W."/>
        </authorList>
    </citation>
    <scope>NUCLEOTIDE SEQUENCE [LARGE SCALE GENOMIC DNA]</scope>
    <source>
        <strain evidence="11 12">CCMP1851</strain>
    </source>
</reference>
<dbReference type="Pfam" id="PF00005">
    <property type="entry name" value="ABC_tran"/>
    <property type="match status" value="1"/>
</dbReference>
<feature type="region of interest" description="Disordered" evidence="7">
    <location>
        <begin position="565"/>
        <end position="585"/>
    </location>
</feature>
<dbReference type="Gene3D" id="3.40.50.300">
    <property type="entry name" value="P-loop containing nucleotide triphosphate hydrolases"/>
    <property type="match status" value="1"/>
</dbReference>
<evidence type="ECO:0000256" key="2">
    <source>
        <dbReference type="ARBA" id="ARBA00022692"/>
    </source>
</evidence>
<dbReference type="InterPro" id="IPR003439">
    <property type="entry name" value="ABC_transporter-like_ATP-bd"/>
</dbReference>
<dbReference type="Gene3D" id="1.20.1560.10">
    <property type="entry name" value="ABC transporter type 1, transmembrane domain"/>
    <property type="match status" value="2"/>
</dbReference>
<dbReference type="PANTHER" id="PTHR43394:SF1">
    <property type="entry name" value="ATP-BINDING CASSETTE SUB-FAMILY B MEMBER 10, MITOCHONDRIAL"/>
    <property type="match status" value="1"/>
</dbReference>
<evidence type="ECO:0000259" key="10">
    <source>
        <dbReference type="PROSITE" id="PS50929"/>
    </source>
</evidence>
<keyword evidence="2 8" id="KW-0812">Transmembrane</keyword>
<comment type="subcellular location">
    <subcellularLocation>
        <location evidence="1">Membrane</location>
        <topology evidence="1">Multi-pass membrane protein</topology>
    </subcellularLocation>
</comment>
<sequence>MTLVQKRRLKRRFSGHWKRLVPKAEERKRKEEEARWLDAQIPKTWGEKAYDKVRASVLETLASPSFQFVAREARKEFVPGLPKFLCMLVGLGCSFATPLLSARLLDMMGGEGAKDTCANPAGCGASIGDTAVLIGLIKVAQLAAGAGERRFGEMRSERVKAQLQKRCFEAIMRQDDRYLDGSKVGVLLTTLQETGASLVCDAAFEVTRHAATLVCGGYAMFRADWTLAWWVMGTVPFFFAAHGVRTLLAKEFSKKLQEQRANTFARATESVQNHATVRAHGAEPAEARTYAARLDEGFALKRTALLKDICVGLGADGVVGCGEIALLIVAARRRQNEGLSLGTFAAFRGALGAFLGGLIGLVVAGNHAAQALGAAERYVDLVATRHPEILDAGIFGDAAAAKPRTLSTAFAAVPRHGANLDPCVRSAPLVVFEDVAFRYDLSRPDAPFAVEGVTLRLEAGKSTALVGASGSGKSSLAKLLLRLHDPERGRVLVDGVPLDALDVLKHRRRVGIVQQEPSLFDRTIYENIAYGMEPPPSRAKVAAAAFAAGVDAVIAALKDGYDTPAGEKSTRLSGGEKRGERRARREKQRVALARALVREPTLMLLDEATSALDAESEASVLEALDAAASGRTTLAIAHRLATIQRSDAIAVVAHGKIVELGTHDELLDIEHGAYAALVEKQSLGALHHIPRTPSARSLDAASVTDSSKGEDEHDHDDDDELLAYHHALSHHQHDRHRHYYRSISF</sequence>
<dbReference type="PANTHER" id="PTHR43394">
    <property type="entry name" value="ATP-DEPENDENT PERMEASE MDL1, MITOCHONDRIAL"/>
    <property type="match status" value="1"/>
</dbReference>
<evidence type="ECO:0000256" key="1">
    <source>
        <dbReference type="ARBA" id="ARBA00004141"/>
    </source>
</evidence>
<dbReference type="InterPro" id="IPR036640">
    <property type="entry name" value="ABC1_TM_sf"/>
</dbReference>
<name>A0ABR1GCJ1_AURAN</name>
<dbReference type="PROSITE" id="PS50929">
    <property type="entry name" value="ABC_TM1F"/>
    <property type="match status" value="1"/>
</dbReference>
<gene>
    <name evidence="11" type="ORF">SO694_000011382</name>
</gene>
<feature type="transmembrane region" description="Helical" evidence="8">
    <location>
        <begin position="227"/>
        <end position="248"/>
    </location>
</feature>
<keyword evidence="6 8" id="KW-0472">Membrane</keyword>
<protein>
    <submittedName>
        <fullName evidence="11">ABC transporter</fullName>
    </submittedName>
</protein>
<evidence type="ECO:0000256" key="8">
    <source>
        <dbReference type="SAM" id="Phobius"/>
    </source>
</evidence>
<feature type="domain" description="ABC transmembrane type-1" evidence="10">
    <location>
        <begin position="84"/>
        <end position="370"/>
    </location>
</feature>
<dbReference type="InterPro" id="IPR003593">
    <property type="entry name" value="AAA+_ATPase"/>
</dbReference>
<dbReference type="SUPFAM" id="SSF52540">
    <property type="entry name" value="P-loop containing nucleoside triphosphate hydrolases"/>
    <property type="match status" value="1"/>
</dbReference>
<evidence type="ECO:0000256" key="4">
    <source>
        <dbReference type="ARBA" id="ARBA00022840"/>
    </source>
</evidence>
<dbReference type="InterPro" id="IPR011527">
    <property type="entry name" value="ABC1_TM_dom"/>
</dbReference>
<dbReference type="PROSITE" id="PS50893">
    <property type="entry name" value="ABC_TRANSPORTER_2"/>
    <property type="match status" value="1"/>
</dbReference>
<evidence type="ECO:0000259" key="9">
    <source>
        <dbReference type="PROSITE" id="PS50893"/>
    </source>
</evidence>
<feature type="region of interest" description="Disordered" evidence="7">
    <location>
        <begin position="694"/>
        <end position="716"/>
    </location>
</feature>
<dbReference type="Proteomes" id="UP001363151">
    <property type="component" value="Unassembled WGS sequence"/>
</dbReference>
<accession>A0ABR1GCJ1</accession>
<keyword evidence="12" id="KW-1185">Reference proteome</keyword>
<keyword evidence="5 8" id="KW-1133">Transmembrane helix</keyword>
<evidence type="ECO:0000256" key="7">
    <source>
        <dbReference type="SAM" id="MobiDB-lite"/>
    </source>
</evidence>
<evidence type="ECO:0000256" key="6">
    <source>
        <dbReference type="ARBA" id="ARBA00023136"/>
    </source>
</evidence>
<keyword evidence="3" id="KW-0547">Nucleotide-binding</keyword>
<dbReference type="EMBL" id="JBBJCI010000035">
    <property type="protein sequence ID" value="KAK7253602.1"/>
    <property type="molecule type" value="Genomic_DNA"/>
</dbReference>
<dbReference type="CDD" id="cd07346">
    <property type="entry name" value="ABC_6TM_exporters"/>
    <property type="match status" value="1"/>
</dbReference>
<organism evidence="11 12">
    <name type="scientific">Aureococcus anophagefferens</name>
    <name type="common">Harmful bloom alga</name>
    <dbReference type="NCBI Taxonomy" id="44056"/>
    <lineage>
        <taxon>Eukaryota</taxon>
        <taxon>Sar</taxon>
        <taxon>Stramenopiles</taxon>
        <taxon>Ochrophyta</taxon>
        <taxon>Pelagophyceae</taxon>
        <taxon>Pelagomonadales</taxon>
        <taxon>Pelagomonadaceae</taxon>
        <taxon>Aureococcus</taxon>
    </lineage>
</organism>
<dbReference type="SMART" id="SM00382">
    <property type="entry name" value="AAA"/>
    <property type="match status" value="1"/>
</dbReference>
<dbReference type="SUPFAM" id="SSF90123">
    <property type="entry name" value="ABC transporter transmembrane region"/>
    <property type="match status" value="1"/>
</dbReference>
<comment type="caution">
    <text evidence="11">The sequence shown here is derived from an EMBL/GenBank/DDBJ whole genome shotgun (WGS) entry which is preliminary data.</text>
</comment>
<dbReference type="Pfam" id="PF00664">
    <property type="entry name" value="ABC_membrane"/>
    <property type="match status" value="1"/>
</dbReference>
<dbReference type="InterPro" id="IPR039421">
    <property type="entry name" value="Type_1_exporter"/>
</dbReference>
<keyword evidence="4" id="KW-0067">ATP-binding</keyword>
<feature type="compositionally biased region" description="Basic and acidic residues" evidence="7">
    <location>
        <begin position="568"/>
        <end position="579"/>
    </location>
</feature>
<evidence type="ECO:0000313" key="12">
    <source>
        <dbReference type="Proteomes" id="UP001363151"/>
    </source>
</evidence>
<evidence type="ECO:0000256" key="3">
    <source>
        <dbReference type="ARBA" id="ARBA00022741"/>
    </source>
</evidence>
<proteinExistence type="predicted"/>
<feature type="transmembrane region" description="Helical" evidence="8">
    <location>
        <begin position="341"/>
        <end position="364"/>
    </location>
</feature>